<keyword evidence="2" id="KW-1133">Transmembrane helix</keyword>
<dbReference type="SUPFAM" id="SSF57802">
    <property type="entry name" value="Rubredoxin-like"/>
    <property type="match status" value="1"/>
</dbReference>
<evidence type="ECO:0000256" key="2">
    <source>
        <dbReference type="SAM" id="Phobius"/>
    </source>
</evidence>
<dbReference type="Proteomes" id="UP001272515">
    <property type="component" value="Unassembled WGS sequence"/>
</dbReference>
<keyword evidence="2" id="KW-0472">Membrane</keyword>
<dbReference type="Gene3D" id="2.20.28.10">
    <property type="match status" value="1"/>
</dbReference>
<evidence type="ECO:0000313" key="5">
    <source>
        <dbReference type="Proteomes" id="UP001272515"/>
    </source>
</evidence>
<evidence type="ECO:0000259" key="3">
    <source>
        <dbReference type="Pfam" id="PF21349"/>
    </source>
</evidence>
<feature type="transmembrane region" description="Helical" evidence="2">
    <location>
        <begin position="160"/>
        <end position="177"/>
    </location>
</feature>
<name>A0ABU3Z667_9FIRM</name>
<accession>A0ABU3Z667</accession>
<gene>
    <name evidence="4" type="ORF">RVY80_00920</name>
</gene>
<evidence type="ECO:0000256" key="1">
    <source>
        <dbReference type="ARBA" id="ARBA00001965"/>
    </source>
</evidence>
<feature type="transmembrane region" description="Helical" evidence="2">
    <location>
        <begin position="117"/>
        <end position="139"/>
    </location>
</feature>
<evidence type="ECO:0000313" key="4">
    <source>
        <dbReference type="EMBL" id="MDV5087416.1"/>
    </source>
</evidence>
<organism evidence="4 5">
    <name type="scientific">Veillonella absiana</name>
    <dbReference type="NCBI Taxonomy" id="3079305"/>
    <lineage>
        <taxon>Bacteria</taxon>
        <taxon>Bacillati</taxon>
        <taxon>Bacillota</taxon>
        <taxon>Negativicutes</taxon>
        <taxon>Veillonellales</taxon>
        <taxon>Veillonellaceae</taxon>
        <taxon>Veillonella</taxon>
    </lineage>
</organism>
<dbReference type="Pfam" id="PF21349">
    <property type="entry name" value="RUBY_RBDX"/>
    <property type="match status" value="1"/>
</dbReference>
<reference evidence="4 5" key="1">
    <citation type="submission" date="2023-10" db="EMBL/GenBank/DDBJ databases">
        <title>Veillonella sp. nov., isolated from a pig farm feces dump.</title>
        <authorList>
            <person name="Chang Y.-H."/>
        </authorList>
    </citation>
    <scope>NUCLEOTIDE SEQUENCE [LARGE SCALE GENOMIC DNA]</scope>
    <source>
        <strain evidence="4 5">YH-vei2233</strain>
    </source>
</reference>
<proteinExistence type="predicted"/>
<dbReference type="RefSeq" id="WP_317329271.1">
    <property type="nucleotide sequence ID" value="NZ_JAWJZA010000010.1"/>
</dbReference>
<feature type="domain" description="Rubrerythrin rubredoxin-like" evidence="3">
    <location>
        <begin position="35"/>
        <end position="58"/>
    </location>
</feature>
<sequence length="218" mass="23689">METPTTNGNAPTATPPKPAVAEKMEKKIATEYVICRVCGYIEKADEADKPCPACGFPSTVWMEYKPRKMNAQRAKLLGLHLHPIAVHFPIVGSTLSFVLPLLALLVPYTLAFRLFDFTTLVAMVLPLLVLVGAVSGYIGGKMRYKTTTASALKKKMYLSIIYFVLSLIQSYMAWTSGIHVDNALIMIALGIVSSVFAAVLGKMGSYLFAGRFGPYTAG</sequence>
<dbReference type="EMBL" id="JAWJZB010000001">
    <property type="protein sequence ID" value="MDV5087416.1"/>
    <property type="molecule type" value="Genomic_DNA"/>
</dbReference>
<feature type="transmembrane region" description="Helical" evidence="2">
    <location>
        <begin position="77"/>
        <end position="105"/>
    </location>
</feature>
<keyword evidence="5" id="KW-1185">Reference proteome</keyword>
<protein>
    <recommendedName>
        <fullName evidence="3">Rubrerythrin rubredoxin-like domain-containing protein</fullName>
    </recommendedName>
</protein>
<comment type="cofactor">
    <cofactor evidence="1">
        <name>Fe(3+)</name>
        <dbReference type="ChEBI" id="CHEBI:29034"/>
    </cofactor>
</comment>
<keyword evidence="2" id="KW-0812">Transmembrane</keyword>
<feature type="transmembrane region" description="Helical" evidence="2">
    <location>
        <begin position="183"/>
        <end position="201"/>
    </location>
</feature>
<dbReference type="InterPro" id="IPR048574">
    <property type="entry name" value="RUBY_RBDX"/>
</dbReference>
<comment type="caution">
    <text evidence="4">The sequence shown here is derived from an EMBL/GenBank/DDBJ whole genome shotgun (WGS) entry which is preliminary data.</text>
</comment>